<dbReference type="Proteomes" id="UP000198728">
    <property type="component" value="Unassembled WGS sequence"/>
</dbReference>
<dbReference type="Pfam" id="PF09836">
    <property type="entry name" value="DUF2063"/>
    <property type="match status" value="1"/>
</dbReference>
<evidence type="ECO:0000313" key="3">
    <source>
        <dbReference type="Proteomes" id="UP000198728"/>
    </source>
</evidence>
<dbReference type="InterPro" id="IPR044922">
    <property type="entry name" value="DUF2063_N_sf"/>
</dbReference>
<dbReference type="STRING" id="441112.SAMN04488094_102610"/>
<dbReference type="AlphaFoldDB" id="A0A1I1GK32"/>
<dbReference type="InterPro" id="IPR018640">
    <property type="entry name" value="DUF2063"/>
</dbReference>
<feature type="domain" description="Putative DNA-binding" evidence="1">
    <location>
        <begin position="5"/>
        <end position="95"/>
    </location>
</feature>
<name>A0A1I1GK32_9RHOB</name>
<dbReference type="RefSeq" id="WP_093359932.1">
    <property type="nucleotide sequence ID" value="NZ_FOLG01000002.1"/>
</dbReference>
<reference evidence="2 3" key="1">
    <citation type="submission" date="2016-10" db="EMBL/GenBank/DDBJ databases">
        <authorList>
            <person name="de Groot N.N."/>
        </authorList>
    </citation>
    <scope>NUCLEOTIDE SEQUENCE [LARGE SCALE GENOMIC DNA]</scope>
    <source>
        <strain evidence="2 3">DSM 19548</strain>
    </source>
</reference>
<dbReference type="OrthoDB" id="4146344at2"/>
<gene>
    <name evidence="2" type="ORF">SAMN04488094_102610</name>
</gene>
<evidence type="ECO:0000313" key="2">
    <source>
        <dbReference type="EMBL" id="SFC11881.1"/>
    </source>
</evidence>
<sequence length="249" mass="26418">MNVDQSTFRAAILDPALATPDGLVDPAGRTAGKRFDVYRNNVVVSLSRALADAFPVIRKLLGENNFNILAGHFVRRHPPGSPLIALYGAALPDFLTTFAPVQNLGYLPDVARLELAMRQAYHAADATPIDPAALQALDPQHLPMARLSLAPAVRLVASDWPIVSIWRFNMADAPKPAMAAETALITRPAFDPELTRLSPAGGRFVATLASGRPLGDAVDAAARVDDGFDLAQTLGALLAGGAITSIRKE</sequence>
<accession>A0A1I1GK32</accession>
<dbReference type="EMBL" id="FOLG01000002">
    <property type="protein sequence ID" value="SFC11881.1"/>
    <property type="molecule type" value="Genomic_DNA"/>
</dbReference>
<protein>
    <recommendedName>
        <fullName evidence="1">Putative DNA-binding domain-containing protein</fullName>
    </recommendedName>
</protein>
<keyword evidence="3" id="KW-1185">Reference proteome</keyword>
<dbReference type="Gene3D" id="1.10.150.690">
    <property type="entry name" value="DUF2063"/>
    <property type="match status" value="1"/>
</dbReference>
<organism evidence="2 3">
    <name type="scientific">Tropicimonas isoalkanivorans</name>
    <dbReference type="NCBI Taxonomy" id="441112"/>
    <lineage>
        <taxon>Bacteria</taxon>
        <taxon>Pseudomonadati</taxon>
        <taxon>Pseudomonadota</taxon>
        <taxon>Alphaproteobacteria</taxon>
        <taxon>Rhodobacterales</taxon>
        <taxon>Roseobacteraceae</taxon>
        <taxon>Tropicimonas</taxon>
    </lineage>
</organism>
<evidence type="ECO:0000259" key="1">
    <source>
        <dbReference type="Pfam" id="PF09836"/>
    </source>
</evidence>
<proteinExistence type="predicted"/>